<evidence type="ECO:0000256" key="4">
    <source>
        <dbReference type="ARBA" id="ARBA00023306"/>
    </source>
</evidence>
<proteinExistence type="predicted"/>
<keyword evidence="6" id="KW-1185">Reference proteome</keyword>
<dbReference type="Gene3D" id="1.10.10.10">
    <property type="entry name" value="Winged helix-like DNA-binding domain superfamily/Winged helix DNA-binding domain"/>
    <property type="match status" value="2"/>
</dbReference>
<dbReference type="PANTHER" id="PTHR34298">
    <property type="entry name" value="SEGREGATION AND CONDENSATION PROTEIN B"/>
    <property type="match status" value="1"/>
</dbReference>
<dbReference type="SUPFAM" id="SSF46785">
    <property type="entry name" value="Winged helix' DNA-binding domain"/>
    <property type="match status" value="2"/>
</dbReference>
<gene>
    <name evidence="5" type="primary">scpB</name>
    <name evidence="5" type="ORF">GCM10007894_21260</name>
</gene>
<evidence type="ECO:0000256" key="1">
    <source>
        <dbReference type="ARBA" id="ARBA00022490"/>
    </source>
</evidence>
<keyword evidence="4" id="KW-0131">Cell cycle</keyword>
<keyword evidence="2" id="KW-0132">Cell division</keyword>
<evidence type="ECO:0000256" key="2">
    <source>
        <dbReference type="ARBA" id="ARBA00022618"/>
    </source>
</evidence>
<sequence length="201" mass="22190">MTQEVATTLTAKQLQHLIEAAIFSAAKPLSVTQLLETVLADTSVTREQAKQALSELQRDYRSRGIELVKLASGYRFQTRPELAKQLNKVRQNSAPKYSRALLETLALIAYQQPITRGEIETVRGVSVSSQSIRTLTERGWIKVVGHKEVPGRPALLATTKGFLDYFGLASLSELPKLSDETALQALLVGTSSRQNKELVNE</sequence>
<dbReference type="GO" id="GO:0051301">
    <property type="term" value="P:cell division"/>
    <property type="evidence" value="ECO:0007669"/>
    <property type="project" value="UniProtKB-KW"/>
</dbReference>
<dbReference type="InterPro" id="IPR036390">
    <property type="entry name" value="WH_DNA-bd_sf"/>
</dbReference>
<dbReference type="AlphaFoldDB" id="A0AA37TMC6"/>
<reference evidence="5 6" key="1">
    <citation type="journal article" date="2014" name="Int. J. Syst. Evol. Microbiol.">
        <title>Complete genome sequence of Corynebacterium casei LMG S-19264T (=DSM 44701T), isolated from a smear-ripened cheese.</title>
        <authorList>
            <consortium name="US DOE Joint Genome Institute (JGI-PGF)"/>
            <person name="Walter F."/>
            <person name="Albersmeier A."/>
            <person name="Kalinowski J."/>
            <person name="Ruckert C."/>
        </authorList>
    </citation>
    <scope>NUCLEOTIDE SEQUENCE [LARGE SCALE GENOMIC DNA]</scope>
    <source>
        <strain evidence="5 6">NBRC 112785</strain>
    </source>
</reference>
<dbReference type="InterPro" id="IPR005234">
    <property type="entry name" value="ScpB_csome_segregation"/>
</dbReference>
<dbReference type="EMBL" id="BSPO01000003">
    <property type="protein sequence ID" value="GLS84149.1"/>
    <property type="molecule type" value="Genomic_DNA"/>
</dbReference>
<dbReference type="GO" id="GO:0051304">
    <property type="term" value="P:chromosome separation"/>
    <property type="evidence" value="ECO:0007669"/>
    <property type="project" value="InterPro"/>
</dbReference>
<dbReference type="NCBIfam" id="TIGR00281">
    <property type="entry name" value="SMC-Scp complex subunit ScpB"/>
    <property type="match status" value="1"/>
</dbReference>
<evidence type="ECO:0000256" key="3">
    <source>
        <dbReference type="ARBA" id="ARBA00022829"/>
    </source>
</evidence>
<dbReference type="Pfam" id="PF04079">
    <property type="entry name" value="SMC_ScpB"/>
    <property type="match status" value="1"/>
</dbReference>
<name>A0AA37TMC6_9GAMM</name>
<dbReference type="InterPro" id="IPR036388">
    <property type="entry name" value="WH-like_DNA-bd_sf"/>
</dbReference>
<evidence type="ECO:0000313" key="6">
    <source>
        <dbReference type="Proteomes" id="UP001157439"/>
    </source>
</evidence>
<keyword evidence="3" id="KW-0159">Chromosome partition</keyword>
<evidence type="ECO:0000313" key="5">
    <source>
        <dbReference type="EMBL" id="GLS84149.1"/>
    </source>
</evidence>
<keyword evidence="1" id="KW-0963">Cytoplasm</keyword>
<dbReference type="PIRSF" id="PIRSF019345">
    <property type="entry name" value="ScpB"/>
    <property type="match status" value="1"/>
</dbReference>
<protein>
    <submittedName>
        <fullName evidence="5">Segregation and condensation protein B</fullName>
    </submittedName>
</protein>
<organism evidence="5 6">
    <name type="scientific">Paraferrimonas haliotis</name>
    <dbReference type="NCBI Taxonomy" id="2013866"/>
    <lineage>
        <taxon>Bacteria</taxon>
        <taxon>Pseudomonadati</taxon>
        <taxon>Pseudomonadota</taxon>
        <taxon>Gammaproteobacteria</taxon>
        <taxon>Alteromonadales</taxon>
        <taxon>Ferrimonadaceae</taxon>
        <taxon>Paraferrimonas</taxon>
    </lineage>
</organism>
<accession>A0AA37TMC6</accession>
<dbReference type="PANTHER" id="PTHR34298:SF2">
    <property type="entry name" value="SEGREGATION AND CONDENSATION PROTEIN B"/>
    <property type="match status" value="1"/>
</dbReference>
<dbReference type="RefSeq" id="WP_095498357.1">
    <property type="nucleotide sequence ID" value="NZ_BSPO01000003.1"/>
</dbReference>
<dbReference type="Proteomes" id="UP001157439">
    <property type="component" value="Unassembled WGS sequence"/>
</dbReference>
<comment type="caution">
    <text evidence="5">The sequence shown here is derived from an EMBL/GenBank/DDBJ whole genome shotgun (WGS) entry which is preliminary data.</text>
</comment>